<keyword evidence="2" id="KW-1185">Reference proteome</keyword>
<gene>
    <name evidence="1" type="ORF">BO95DRAFT_190740</name>
</gene>
<evidence type="ECO:0000313" key="1">
    <source>
        <dbReference type="EMBL" id="RAH44043.1"/>
    </source>
</evidence>
<evidence type="ECO:0000313" key="2">
    <source>
        <dbReference type="Proteomes" id="UP000249057"/>
    </source>
</evidence>
<dbReference type="Proteomes" id="UP000249057">
    <property type="component" value="Unassembled WGS sequence"/>
</dbReference>
<name>A0ACD1G4F3_9EURO</name>
<sequence>MARFRGSSAHKPSPEPPPLRVWVKVHVAYRRCGSCEQAQYRGFPWKHDIVCLQSIFCSVLCLDATERCLSTQAYWVGVGRTTSSAVDISGDKMFSDGCGRSTNNLHEESI</sequence>
<organism evidence="1 2">
    <name type="scientific">Aspergillus brunneoviolaceus CBS 621.78</name>
    <dbReference type="NCBI Taxonomy" id="1450534"/>
    <lineage>
        <taxon>Eukaryota</taxon>
        <taxon>Fungi</taxon>
        <taxon>Dikarya</taxon>
        <taxon>Ascomycota</taxon>
        <taxon>Pezizomycotina</taxon>
        <taxon>Eurotiomycetes</taxon>
        <taxon>Eurotiomycetidae</taxon>
        <taxon>Eurotiales</taxon>
        <taxon>Aspergillaceae</taxon>
        <taxon>Aspergillus</taxon>
        <taxon>Aspergillus subgen. Circumdati</taxon>
    </lineage>
</organism>
<protein>
    <submittedName>
        <fullName evidence="1">Uncharacterized protein</fullName>
    </submittedName>
</protein>
<proteinExistence type="predicted"/>
<dbReference type="EMBL" id="KZ825357">
    <property type="protein sequence ID" value="RAH44043.1"/>
    <property type="molecule type" value="Genomic_DNA"/>
</dbReference>
<accession>A0ACD1G4F3</accession>
<reference evidence="1" key="1">
    <citation type="submission" date="2018-02" db="EMBL/GenBank/DDBJ databases">
        <title>The genomes of Aspergillus section Nigri reveals drivers in fungal speciation.</title>
        <authorList>
            <consortium name="DOE Joint Genome Institute"/>
            <person name="Vesth T.C."/>
            <person name="Nybo J."/>
            <person name="Theobald S."/>
            <person name="Brandl J."/>
            <person name="Frisvad J.C."/>
            <person name="Nielsen K.F."/>
            <person name="Lyhne E.K."/>
            <person name="Kogle M.E."/>
            <person name="Kuo A."/>
            <person name="Riley R."/>
            <person name="Clum A."/>
            <person name="Nolan M."/>
            <person name="Lipzen A."/>
            <person name="Salamov A."/>
            <person name="Henrissat B."/>
            <person name="Wiebenga A."/>
            <person name="De vries R.P."/>
            <person name="Grigoriev I.V."/>
            <person name="Mortensen U.H."/>
            <person name="Andersen M.R."/>
            <person name="Baker S.E."/>
        </authorList>
    </citation>
    <scope>NUCLEOTIDE SEQUENCE</scope>
    <source>
        <strain evidence="1">CBS 621.78</strain>
    </source>
</reference>